<dbReference type="RefSeq" id="WP_306679484.1">
    <property type="nucleotide sequence ID" value="NZ_JAVDBT010000004.1"/>
</dbReference>
<protein>
    <submittedName>
        <fullName evidence="3">Amidase family protein</fullName>
    </submittedName>
</protein>
<evidence type="ECO:0000256" key="1">
    <source>
        <dbReference type="ARBA" id="ARBA00009199"/>
    </source>
</evidence>
<dbReference type="SUPFAM" id="SSF75304">
    <property type="entry name" value="Amidase signature (AS) enzymes"/>
    <property type="match status" value="1"/>
</dbReference>
<sequence length="502" mass="51692">MIGDLGALDATALAAMVARREVSPEELLDAALAAVELRNPSVNAVVQIQEGAARRAIAKGLPEGPFRGVPFLLKDLGTEAVDYPSHNGSRLLRDTVWSKDSAIWQRIRATGVVCFGRTTSPEGGIGAATEAAVYGGPTRNPWHLEHTSGGSSGGAAAAVAAGIVSIAHGSDGGGSVRIPAASCGLFGFKPTRARLPDGPFVGEGWAGMAIDGFLTRSVRDTAVMLDACEGADLGAPYWAPPLERGHSDAISRPPARLRIGIVEGTFTGAPIDPEVAEAVRATGRLLESLGHHVEPLTLKADVAGMMRAWTDIVAVGTALGIRRALKGRALTPDLVEGVGRGAVAHAESLHPARYLEAVGQIHAFGREMAAVFGPSPGGRMGGPSGAEPVSLAARASGPDIILSATLAEPPAKVGRFAHETEDYVAYRTGPQGIFAYSPFCAVFNASGQPAANLPLGWSQSGLPIGVHLAAAFGKDELLISLCAEIEQAAPWAQRRAALAGLG</sequence>
<dbReference type="InterPro" id="IPR000120">
    <property type="entry name" value="Amidase"/>
</dbReference>
<reference evidence="3 4" key="1">
    <citation type="submission" date="2023-08" db="EMBL/GenBank/DDBJ databases">
        <title>Characterization of two Paracoccaceae strains isolated from Phycosphere and proposal of Xinfangfangia lacusdiani sp. nov.</title>
        <authorList>
            <person name="Deng Y."/>
            <person name="Zhang Y.Q."/>
        </authorList>
    </citation>
    <scope>NUCLEOTIDE SEQUENCE [LARGE SCALE GENOMIC DNA]</scope>
    <source>
        <strain evidence="3 4">CPCC 101601</strain>
    </source>
</reference>
<accession>A0ABU0VVM9</accession>
<evidence type="ECO:0000313" key="3">
    <source>
        <dbReference type="EMBL" id="MDQ2065794.1"/>
    </source>
</evidence>
<organism evidence="3 4">
    <name type="scientific">Pseudogemmobacter lacusdianii</name>
    <dbReference type="NCBI Taxonomy" id="3069608"/>
    <lineage>
        <taxon>Bacteria</taxon>
        <taxon>Pseudomonadati</taxon>
        <taxon>Pseudomonadota</taxon>
        <taxon>Alphaproteobacteria</taxon>
        <taxon>Rhodobacterales</taxon>
        <taxon>Paracoccaceae</taxon>
        <taxon>Pseudogemmobacter</taxon>
    </lineage>
</organism>
<dbReference type="PANTHER" id="PTHR11895">
    <property type="entry name" value="TRANSAMIDASE"/>
    <property type="match status" value="1"/>
</dbReference>
<evidence type="ECO:0000313" key="4">
    <source>
        <dbReference type="Proteomes" id="UP001239680"/>
    </source>
</evidence>
<comment type="similarity">
    <text evidence="1">Belongs to the amidase family.</text>
</comment>
<dbReference type="InterPro" id="IPR020556">
    <property type="entry name" value="Amidase_CS"/>
</dbReference>
<name>A0ABU0VVM9_9RHOB</name>
<evidence type="ECO:0000259" key="2">
    <source>
        <dbReference type="Pfam" id="PF01425"/>
    </source>
</evidence>
<dbReference type="InterPro" id="IPR023631">
    <property type="entry name" value="Amidase_dom"/>
</dbReference>
<dbReference type="Proteomes" id="UP001239680">
    <property type="component" value="Unassembled WGS sequence"/>
</dbReference>
<feature type="domain" description="Amidase" evidence="2">
    <location>
        <begin position="26"/>
        <end position="478"/>
    </location>
</feature>
<dbReference type="EMBL" id="JAVDBT010000004">
    <property type="protein sequence ID" value="MDQ2065794.1"/>
    <property type="molecule type" value="Genomic_DNA"/>
</dbReference>
<proteinExistence type="inferred from homology"/>
<dbReference type="InterPro" id="IPR036928">
    <property type="entry name" value="AS_sf"/>
</dbReference>
<comment type="caution">
    <text evidence="3">The sequence shown here is derived from an EMBL/GenBank/DDBJ whole genome shotgun (WGS) entry which is preliminary data.</text>
</comment>
<dbReference type="Gene3D" id="3.90.1300.10">
    <property type="entry name" value="Amidase signature (AS) domain"/>
    <property type="match status" value="1"/>
</dbReference>
<gene>
    <name evidence="3" type="ORF">Q9295_05380</name>
</gene>
<keyword evidence="4" id="KW-1185">Reference proteome</keyword>
<dbReference type="PROSITE" id="PS00571">
    <property type="entry name" value="AMIDASES"/>
    <property type="match status" value="1"/>
</dbReference>
<dbReference type="Pfam" id="PF01425">
    <property type="entry name" value="Amidase"/>
    <property type="match status" value="1"/>
</dbReference>
<dbReference type="PANTHER" id="PTHR11895:SF7">
    <property type="entry name" value="GLUTAMYL-TRNA(GLN) AMIDOTRANSFERASE SUBUNIT A, MITOCHONDRIAL"/>
    <property type="match status" value="1"/>
</dbReference>